<evidence type="ECO:0000259" key="7">
    <source>
        <dbReference type="Pfam" id="PF00892"/>
    </source>
</evidence>
<dbReference type="PANTHER" id="PTHR32322">
    <property type="entry name" value="INNER MEMBRANE TRANSPORTER"/>
    <property type="match status" value="1"/>
</dbReference>
<keyword evidence="4 6" id="KW-1133">Transmembrane helix</keyword>
<proteinExistence type="inferred from homology"/>
<dbReference type="EMBL" id="JYIY01000035">
    <property type="protein sequence ID" value="KJL44750.1"/>
    <property type="molecule type" value="Genomic_DNA"/>
</dbReference>
<sequence>MRRTWLPLGAIGLAVVLWSVAYVISAWALETGSPAVLSVGRFAIALVVLVPLAMRRRHFWRTLADPRSILLGLTGVTIYYSLANIGLLFTTPGTEALVSALLPVLTAIAAVIMLRERLTVATVIGLTLATGGVALVAASGFRVDLGAVLYVIGISAYAIYTVLLRRYAAREEAPDPVVLATATGIWGTVLMLPWLGWEGVTGTFAIPTDLRGVVSIFILALVVTAPTLVLFNYGAERLPAVISGAATAAIPALGYAFAIALGETPDPIKVFGGVLALVGVIVATLSQPDVEPTEPGLSPRA</sequence>
<evidence type="ECO:0000256" key="1">
    <source>
        <dbReference type="ARBA" id="ARBA00004141"/>
    </source>
</evidence>
<keyword evidence="3 6" id="KW-0812">Transmembrane</keyword>
<feature type="transmembrane region" description="Helical" evidence="6">
    <location>
        <begin position="121"/>
        <end position="141"/>
    </location>
</feature>
<evidence type="ECO:0000256" key="4">
    <source>
        <dbReference type="ARBA" id="ARBA00022989"/>
    </source>
</evidence>
<dbReference type="GO" id="GO:0016020">
    <property type="term" value="C:membrane"/>
    <property type="evidence" value="ECO:0007669"/>
    <property type="project" value="UniProtKB-SubCell"/>
</dbReference>
<accession>A0A0F0M3R0</accession>
<feature type="transmembrane region" description="Helical" evidence="6">
    <location>
        <begin position="147"/>
        <end position="164"/>
    </location>
</feature>
<keyword evidence="10" id="KW-1185">Reference proteome</keyword>
<gene>
    <name evidence="8" type="ORF">DCP95_12505</name>
    <name evidence="9" type="ORF">RR49_00115</name>
</gene>
<dbReference type="PANTHER" id="PTHR32322:SF2">
    <property type="entry name" value="EAMA DOMAIN-CONTAINING PROTEIN"/>
    <property type="match status" value="1"/>
</dbReference>
<feature type="transmembrane region" description="Helical" evidence="6">
    <location>
        <begin position="69"/>
        <end position="90"/>
    </location>
</feature>
<evidence type="ECO:0000256" key="6">
    <source>
        <dbReference type="SAM" id="Phobius"/>
    </source>
</evidence>
<dbReference type="Pfam" id="PF00892">
    <property type="entry name" value="EamA"/>
    <property type="match status" value="2"/>
</dbReference>
<feature type="transmembrane region" description="Helical" evidence="6">
    <location>
        <begin position="176"/>
        <end position="197"/>
    </location>
</feature>
<dbReference type="Proteomes" id="UP000033451">
    <property type="component" value="Unassembled WGS sequence"/>
</dbReference>
<feature type="transmembrane region" description="Helical" evidence="6">
    <location>
        <begin position="240"/>
        <end position="262"/>
    </location>
</feature>
<evidence type="ECO:0000313" key="8">
    <source>
        <dbReference type="EMBL" id="HAN25366.1"/>
    </source>
</evidence>
<evidence type="ECO:0000256" key="3">
    <source>
        <dbReference type="ARBA" id="ARBA00022692"/>
    </source>
</evidence>
<organism evidence="9 10">
    <name type="scientific">Microbacterium ginsengisoli</name>
    <dbReference type="NCBI Taxonomy" id="400772"/>
    <lineage>
        <taxon>Bacteria</taxon>
        <taxon>Bacillati</taxon>
        <taxon>Actinomycetota</taxon>
        <taxon>Actinomycetes</taxon>
        <taxon>Micrococcales</taxon>
        <taxon>Microbacteriaceae</taxon>
        <taxon>Microbacterium</taxon>
    </lineage>
</organism>
<reference evidence="9 10" key="1">
    <citation type="submission" date="2015-02" db="EMBL/GenBank/DDBJ databases">
        <title>Draft genome sequences of ten Microbacterium spp. with emphasis on heavy metal contaminated environments.</title>
        <authorList>
            <person name="Corretto E."/>
        </authorList>
    </citation>
    <scope>NUCLEOTIDE SEQUENCE [LARGE SCALE GENOMIC DNA]</scope>
    <source>
        <strain evidence="9 10">DSM 18659</strain>
    </source>
</reference>
<protein>
    <submittedName>
        <fullName evidence="8">EamA family transporter</fullName>
    </submittedName>
    <submittedName>
        <fullName evidence="9">EamA-like transporter family protein</fullName>
    </submittedName>
</protein>
<evidence type="ECO:0000313" key="11">
    <source>
        <dbReference type="Proteomes" id="UP000257479"/>
    </source>
</evidence>
<dbReference type="InterPro" id="IPR000620">
    <property type="entry name" value="EamA_dom"/>
</dbReference>
<dbReference type="OrthoDB" id="4084936at2"/>
<dbReference type="Proteomes" id="UP000257479">
    <property type="component" value="Unassembled WGS sequence"/>
</dbReference>
<dbReference type="AlphaFoldDB" id="A0A0F0M3R0"/>
<feature type="domain" description="EamA" evidence="7">
    <location>
        <begin position="146"/>
        <end position="284"/>
    </location>
</feature>
<feature type="transmembrane region" description="Helical" evidence="6">
    <location>
        <begin position="96"/>
        <end position="114"/>
    </location>
</feature>
<evidence type="ECO:0000313" key="10">
    <source>
        <dbReference type="Proteomes" id="UP000033451"/>
    </source>
</evidence>
<dbReference type="SUPFAM" id="SSF103481">
    <property type="entry name" value="Multidrug resistance efflux transporter EmrE"/>
    <property type="match status" value="2"/>
</dbReference>
<comment type="caution">
    <text evidence="9">The sequence shown here is derived from an EMBL/GenBank/DDBJ whole genome shotgun (WGS) entry which is preliminary data.</text>
</comment>
<dbReference type="InterPro" id="IPR037185">
    <property type="entry name" value="EmrE-like"/>
</dbReference>
<evidence type="ECO:0000256" key="5">
    <source>
        <dbReference type="ARBA" id="ARBA00023136"/>
    </source>
</evidence>
<reference evidence="8 11" key="2">
    <citation type="journal article" date="2018" name="Nat. Biotechnol.">
        <title>A standardized bacterial taxonomy based on genome phylogeny substantially revises the tree of life.</title>
        <authorList>
            <person name="Parks D.H."/>
            <person name="Chuvochina M."/>
            <person name="Waite D.W."/>
            <person name="Rinke C."/>
            <person name="Skarshewski A."/>
            <person name="Chaumeil P.A."/>
            <person name="Hugenholtz P."/>
        </authorList>
    </citation>
    <scope>NUCLEOTIDE SEQUENCE [LARGE SCALE GENOMIC DNA]</scope>
    <source>
        <strain evidence="8">UBA9152</strain>
    </source>
</reference>
<evidence type="ECO:0000313" key="9">
    <source>
        <dbReference type="EMBL" id="KJL44750.1"/>
    </source>
</evidence>
<dbReference type="EMBL" id="DMNG01000217">
    <property type="protein sequence ID" value="HAN25366.1"/>
    <property type="molecule type" value="Genomic_DNA"/>
</dbReference>
<evidence type="ECO:0000256" key="2">
    <source>
        <dbReference type="ARBA" id="ARBA00007362"/>
    </source>
</evidence>
<dbReference type="RefSeq" id="WP_045245826.1">
    <property type="nucleotide sequence ID" value="NZ_DAIQHQ010000001.1"/>
</dbReference>
<comment type="subcellular location">
    <subcellularLocation>
        <location evidence="1">Membrane</location>
        <topology evidence="1">Multi-pass membrane protein</topology>
    </subcellularLocation>
</comment>
<keyword evidence="5 6" id="KW-0472">Membrane</keyword>
<feature type="transmembrane region" description="Helical" evidence="6">
    <location>
        <begin position="35"/>
        <end position="54"/>
    </location>
</feature>
<name>A0A0F0M3R0_9MICO</name>
<comment type="similarity">
    <text evidence="2">Belongs to the EamA transporter family.</text>
</comment>
<dbReference type="PATRIC" id="fig|400772.4.peg.137"/>
<feature type="domain" description="EamA" evidence="7">
    <location>
        <begin position="13"/>
        <end position="136"/>
    </location>
</feature>
<feature type="transmembrane region" description="Helical" evidence="6">
    <location>
        <begin position="212"/>
        <end position="233"/>
    </location>
</feature>
<dbReference type="InterPro" id="IPR050638">
    <property type="entry name" value="AA-Vitamin_Transporters"/>
</dbReference>
<dbReference type="STRING" id="400772.RR49_00115"/>
<feature type="transmembrane region" description="Helical" evidence="6">
    <location>
        <begin position="7"/>
        <end position="29"/>
    </location>
</feature>